<name>A0A1E3WJ48_9VIBR</name>
<dbReference type="EMBL" id="MDCJ01000003">
    <property type="protein sequence ID" value="ODS09755.1"/>
    <property type="molecule type" value="Genomic_DNA"/>
</dbReference>
<sequence>MWEKQYEHAQWNGHKLNILSVSIDGGKRLQVSELPYVDLPDIKVMGSKAKKFSFELVFVGSRSLIESNAFLASIEQEPTGTLEHPWLGELSLVYETFSESISTKKGVVILSLGFVAEGKTPTINTRSFVRAKDQGSAVEQISTKLFEQDVRGMDVHEINKTQSQFTESLNVLVDISNRLNVADDALQNITSTINSAVLAVSGLGSSPESFSNTFSQAVAAVADGVQSEPESSSSAVDNARNAQALLLNQVKPDAASSHYNIQMTVAAVKVNKSLANLEKVPAFDMSSALDSSPLIESDLSTLLESLDERVTEATQVSTLESIELYDALIALQGNVQMQKDKFIEGTSAHRWIQSPVFRPALTIAHDEQTRELLLRGMNNLQHPLFFRGDVAIREERS</sequence>
<comment type="caution">
    <text evidence="2">The sequence shown here is derived from an EMBL/GenBank/DDBJ whole genome shotgun (WGS) entry which is preliminary data.</text>
</comment>
<evidence type="ECO:0000313" key="3">
    <source>
        <dbReference type="Proteomes" id="UP000095131"/>
    </source>
</evidence>
<gene>
    <name evidence="2" type="ORF">VSF3289_03217</name>
</gene>
<organism evidence="2 3">
    <name type="scientific">Vibrio scophthalmi</name>
    <dbReference type="NCBI Taxonomy" id="45658"/>
    <lineage>
        <taxon>Bacteria</taxon>
        <taxon>Pseudomonadati</taxon>
        <taxon>Pseudomonadota</taxon>
        <taxon>Gammaproteobacteria</taxon>
        <taxon>Vibrionales</taxon>
        <taxon>Vibrionaceae</taxon>
        <taxon>Vibrio</taxon>
    </lineage>
</organism>
<dbReference type="Proteomes" id="UP000095131">
    <property type="component" value="Unassembled WGS sequence"/>
</dbReference>
<dbReference type="Pfam" id="PF07157">
    <property type="entry name" value="DNA_circ_N"/>
    <property type="match status" value="1"/>
</dbReference>
<evidence type="ECO:0000313" key="2">
    <source>
        <dbReference type="EMBL" id="ODS09755.1"/>
    </source>
</evidence>
<protein>
    <recommendedName>
        <fullName evidence="1">DNA circulation N-terminal domain-containing protein</fullName>
    </recommendedName>
</protein>
<evidence type="ECO:0000259" key="1">
    <source>
        <dbReference type="Pfam" id="PF07157"/>
    </source>
</evidence>
<dbReference type="InterPro" id="IPR009826">
    <property type="entry name" value="DNA_circ_N"/>
</dbReference>
<dbReference type="PATRIC" id="fig|45658.8.peg.3163"/>
<accession>A0A1E3WJ48</accession>
<dbReference type="AlphaFoldDB" id="A0A1E3WJ48"/>
<proteinExistence type="predicted"/>
<dbReference type="OrthoDB" id="378644at2"/>
<feature type="domain" description="DNA circulation N-terminal" evidence="1">
    <location>
        <begin position="6"/>
        <end position="90"/>
    </location>
</feature>
<reference evidence="2 3" key="1">
    <citation type="submission" date="2016-08" db="EMBL/GenBank/DDBJ databases">
        <title>Genome sequencing of Vibrio scophthalmi strain FP3289, an isolated from Paralichthys olivaceus.</title>
        <authorList>
            <person name="Han H.-J."/>
        </authorList>
    </citation>
    <scope>NUCLEOTIDE SEQUENCE [LARGE SCALE GENOMIC DNA]</scope>
    <source>
        <strain evidence="2 3">FP3289</strain>
    </source>
</reference>
<dbReference type="RefSeq" id="WP_069447405.1">
    <property type="nucleotide sequence ID" value="NZ_MDCJ01000003.1"/>
</dbReference>